<gene>
    <name evidence="1" type="ordered locus">HMPREF0389_01465</name>
</gene>
<keyword evidence="2" id="KW-1185">Reference proteome</keyword>
<dbReference type="OrthoDB" id="9769481at2"/>
<dbReference type="InterPro" id="IPR029058">
    <property type="entry name" value="AB_hydrolase_fold"/>
</dbReference>
<dbReference type="KEGG" id="faa:HMPREF0389_01465"/>
<evidence type="ECO:0000313" key="2">
    <source>
        <dbReference type="Proteomes" id="UP000007468"/>
    </source>
</evidence>
<sequence length="363" mass="41598">MNNIISYAESIFETFEEKPLSEVDSLILSWLSYVNIPKEISGAHTDEGIRLQELFCAEHFDEMFAHIWDEKSCRKLFFHLASSPRFRDIVVCNYVKMKDVNIQKEFCAVTFRLTSDMSYVSFRGTEPTLLGWKEDFNMAFQSPIPSQEEARRYVNSLKNSEGRKLILGGHSKGGNLAVYAAATVSEELQSKIERIYSHDGPGFTEEFLNTKGYANIEDRIVRMIPQTSIIGVLLEHKEDFVVVKSNRTGILQHDFFSWIVKDDGFEILDEVTVGSKYAERTIKQWVSGMKPEERALFVDEIYEILNIDEVIYVSDLKTNLFSKLYSILQATGKTSPETKEFLRQSVRGLVDIGIKNVPTIFKS</sequence>
<dbReference type="Pfam" id="PF11187">
    <property type="entry name" value="Mbeg1-like"/>
    <property type="match status" value="1"/>
</dbReference>
<dbReference type="InterPro" id="IPR024499">
    <property type="entry name" value="Mbeg1-like"/>
</dbReference>
<reference evidence="2" key="1">
    <citation type="submission" date="2010-12" db="EMBL/GenBank/DDBJ databases">
        <title>The genome sequence of Filifactor alocis strain ATCC 35896.</title>
        <authorList>
            <consortium name="The Broad Institute Genome Sequencing Platform"/>
            <person name="Ward D."/>
            <person name="Earl A."/>
            <person name="Feldgarden M."/>
            <person name="Young S.K."/>
            <person name="Gargeya S."/>
            <person name="Zeng Q."/>
            <person name="Alvarado L."/>
            <person name="Berlin A."/>
            <person name="Bochicchio J."/>
            <person name="Chapman S.B."/>
            <person name="Chen Z."/>
            <person name="Freedman E."/>
            <person name="Gellesch M."/>
            <person name="Goldberg J."/>
            <person name="Griggs A."/>
            <person name="Gujja S."/>
            <person name="Heilman E."/>
            <person name="Heiman D."/>
            <person name="Howarth C."/>
            <person name="Mehta T."/>
            <person name="Neiman D."/>
            <person name="Pearson M."/>
            <person name="Roberts A."/>
            <person name="Saif S."/>
            <person name="Shea T."/>
            <person name="Shenoy N."/>
            <person name="Sisk P."/>
            <person name="Stolte C."/>
            <person name="Sykes S."/>
            <person name="White J."/>
            <person name="Yandava C."/>
            <person name="Izard J."/>
            <person name="Blanton J.M."/>
            <person name="Baranova O.V."/>
            <person name="Tanner A.C."/>
            <person name="Dewhirst F.E."/>
            <person name="Haas B."/>
            <person name="Nusbaum C."/>
            <person name="Birren B."/>
        </authorList>
    </citation>
    <scope>NUCLEOTIDE SEQUENCE [LARGE SCALE GENOMIC DNA]</scope>
    <source>
        <strain evidence="2">ATCC 35896 / D40 B5</strain>
    </source>
</reference>
<protein>
    <recommendedName>
        <fullName evidence="3">DUF2974 domain-containing protein</fullName>
    </recommendedName>
</protein>
<organism evidence="1 2">
    <name type="scientific">Filifactor alocis (strain ATCC 35896 / CCUG 47790 / D40 B5)</name>
    <name type="common">Fusobacterium alocis</name>
    <dbReference type="NCBI Taxonomy" id="546269"/>
    <lineage>
        <taxon>Bacteria</taxon>
        <taxon>Bacillati</taxon>
        <taxon>Bacillota</taxon>
        <taxon>Clostridia</taxon>
        <taxon>Peptostreptococcales</taxon>
        <taxon>Filifactoraceae</taxon>
        <taxon>Filifactor</taxon>
    </lineage>
</organism>
<dbReference type="RefSeq" id="WP_014262475.1">
    <property type="nucleotide sequence ID" value="NC_016630.1"/>
</dbReference>
<dbReference type="AlphaFoldDB" id="D6GTM7"/>
<evidence type="ECO:0000313" key="1">
    <source>
        <dbReference type="EMBL" id="EFE27834.1"/>
    </source>
</evidence>
<dbReference type="STRING" id="546269.HMPREF0389_01465"/>
<accession>D6GTM7</accession>
<dbReference type="Gene3D" id="3.40.50.1820">
    <property type="entry name" value="alpha/beta hydrolase"/>
    <property type="match status" value="1"/>
</dbReference>
<dbReference type="Proteomes" id="UP000007468">
    <property type="component" value="Chromosome"/>
</dbReference>
<proteinExistence type="predicted"/>
<dbReference type="SUPFAM" id="SSF53474">
    <property type="entry name" value="alpha/beta-Hydrolases"/>
    <property type="match status" value="1"/>
</dbReference>
<name>D6GTM7_FILAD</name>
<dbReference type="eggNOG" id="COG1073">
    <property type="taxonomic scope" value="Bacteria"/>
</dbReference>
<dbReference type="EMBL" id="CP002390">
    <property type="protein sequence ID" value="EFE27834.1"/>
    <property type="molecule type" value="Genomic_DNA"/>
</dbReference>
<evidence type="ECO:0008006" key="3">
    <source>
        <dbReference type="Google" id="ProtNLM"/>
    </source>
</evidence>